<evidence type="ECO:0000256" key="3">
    <source>
        <dbReference type="ARBA" id="ARBA00022833"/>
    </source>
</evidence>
<dbReference type="InterPro" id="IPR013320">
    <property type="entry name" value="ConA-like_dom_sf"/>
</dbReference>
<protein>
    <recommendedName>
        <fullName evidence="10">E3 ubiquitin-protein ligase RKP</fullName>
    </recommendedName>
</protein>
<name>A0ABD1Y551_9MARC</name>
<keyword evidence="2 4" id="KW-0863">Zinc-finger</keyword>
<feature type="region of interest" description="Disordered" evidence="5">
    <location>
        <begin position="915"/>
        <end position="960"/>
    </location>
</feature>
<keyword evidence="3" id="KW-0862">Zinc</keyword>
<dbReference type="PROSITE" id="PS50188">
    <property type="entry name" value="B302_SPRY"/>
    <property type="match status" value="1"/>
</dbReference>
<evidence type="ECO:0000256" key="2">
    <source>
        <dbReference type="ARBA" id="ARBA00022771"/>
    </source>
</evidence>
<dbReference type="GO" id="GO:0008270">
    <property type="term" value="F:zinc ion binding"/>
    <property type="evidence" value="ECO:0007669"/>
    <property type="project" value="UniProtKB-KW"/>
</dbReference>
<evidence type="ECO:0000256" key="5">
    <source>
        <dbReference type="SAM" id="MobiDB-lite"/>
    </source>
</evidence>
<gene>
    <name evidence="8" type="ORF">R1flu_002003</name>
</gene>
<evidence type="ECO:0000256" key="4">
    <source>
        <dbReference type="PROSITE-ProRule" id="PRU00175"/>
    </source>
</evidence>
<dbReference type="Proteomes" id="UP001605036">
    <property type="component" value="Unassembled WGS sequence"/>
</dbReference>
<keyword evidence="9" id="KW-1185">Reference proteome</keyword>
<evidence type="ECO:0000313" key="8">
    <source>
        <dbReference type="EMBL" id="KAL2621798.1"/>
    </source>
</evidence>
<dbReference type="SUPFAM" id="SSF49899">
    <property type="entry name" value="Concanavalin A-like lectins/glucanases"/>
    <property type="match status" value="1"/>
</dbReference>
<feature type="compositionally biased region" description="Polar residues" evidence="5">
    <location>
        <begin position="926"/>
        <end position="945"/>
    </location>
</feature>
<comment type="caution">
    <text evidence="8">The sequence shown here is derived from an EMBL/GenBank/DDBJ whole genome shotgun (WGS) entry which is preliminary data.</text>
</comment>
<evidence type="ECO:0000259" key="7">
    <source>
        <dbReference type="PROSITE" id="PS50188"/>
    </source>
</evidence>
<dbReference type="FunFam" id="2.60.120.920:FF:000053">
    <property type="entry name" value="E3 ubiquitin-protein ligase RKP"/>
    <property type="match status" value="1"/>
</dbReference>
<dbReference type="InterPro" id="IPR045129">
    <property type="entry name" value="RNF123/RKP/RSPRY1"/>
</dbReference>
<evidence type="ECO:0000256" key="1">
    <source>
        <dbReference type="ARBA" id="ARBA00022723"/>
    </source>
</evidence>
<dbReference type="InterPro" id="IPR045737">
    <property type="entry name" value="RKP_N"/>
</dbReference>
<dbReference type="InterPro" id="IPR001870">
    <property type="entry name" value="B30.2/SPRY"/>
</dbReference>
<evidence type="ECO:0008006" key="10">
    <source>
        <dbReference type="Google" id="ProtNLM"/>
    </source>
</evidence>
<dbReference type="Pfam" id="PF25576">
    <property type="entry name" value="TPR_RNF123"/>
    <property type="match status" value="1"/>
</dbReference>
<dbReference type="Gene3D" id="3.30.40.10">
    <property type="entry name" value="Zinc/RING finger domain, C3HC4 (zinc finger)"/>
    <property type="match status" value="1"/>
</dbReference>
<dbReference type="Gene3D" id="2.60.120.920">
    <property type="match status" value="1"/>
</dbReference>
<dbReference type="InterPro" id="IPR043136">
    <property type="entry name" value="B30.2/SPRY_sf"/>
</dbReference>
<feature type="compositionally biased region" description="Polar residues" evidence="5">
    <location>
        <begin position="33"/>
        <end position="48"/>
    </location>
</feature>
<feature type="domain" description="B30.2/SPRY" evidence="7">
    <location>
        <begin position="283"/>
        <end position="476"/>
    </location>
</feature>
<dbReference type="InterPro" id="IPR013083">
    <property type="entry name" value="Znf_RING/FYVE/PHD"/>
</dbReference>
<feature type="domain" description="RING-type" evidence="6">
    <location>
        <begin position="1479"/>
        <end position="1517"/>
    </location>
</feature>
<dbReference type="Pfam" id="PF00622">
    <property type="entry name" value="SPRY"/>
    <property type="match status" value="1"/>
</dbReference>
<organism evidence="8 9">
    <name type="scientific">Riccia fluitans</name>
    <dbReference type="NCBI Taxonomy" id="41844"/>
    <lineage>
        <taxon>Eukaryota</taxon>
        <taxon>Viridiplantae</taxon>
        <taxon>Streptophyta</taxon>
        <taxon>Embryophyta</taxon>
        <taxon>Marchantiophyta</taxon>
        <taxon>Marchantiopsida</taxon>
        <taxon>Marchantiidae</taxon>
        <taxon>Marchantiales</taxon>
        <taxon>Ricciaceae</taxon>
        <taxon>Riccia</taxon>
    </lineage>
</organism>
<dbReference type="Pfam" id="PF13920">
    <property type="entry name" value="zf-C3HC4_3"/>
    <property type="match status" value="1"/>
</dbReference>
<reference evidence="8 9" key="1">
    <citation type="submission" date="2024-09" db="EMBL/GenBank/DDBJ databases">
        <title>Chromosome-scale assembly of Riccia fluitans.</title>
        <authorList>
            <person name="Paukszto L."/>
            <person name="Sawicki J."/>
            <person name="Karawczyk K."/>
            <person name="Piernik-Szablinska J."/>
            <person name="Szczecinska M."/>
            <person name="Mazdziarz M."/>
        </authorList>
    </citation>
    <scope>NUCLEOTIDE SEQUENCE [LARGE SCALE GENOMIC DNA]</scope>
    <source>
        <strain evidence="8">Rf_01</strain>
        <tissue evidence="8">Aerial parts of the thallus</tissue>
    </source>
</reference>
<keyword evidence="1" id="KW-0479">Metal-binding</keyword>
<dbReference type="PROSITE" id="PS50089">
    <property type="entry name" value="ZF_RING_2"/>
    <property type="match status" value="1"/>
</dbReference>
<evidence type="ECO:0000259" key="6">
    <source>
        <dbReference type="PROSITE" id="PS50089"/>
    </source>
</evidence>
<dbReference type="CDD" id="cd16541">
    <property type="entry name" value="RING-HC_RNF123"/>
    <property type="match status" value="1"/>
</dbReference>
<dbReference type="Pfam" id="PF19322">
    <property type="entry name" value="RKP_N"/>
    <property type="match status" value="1"/>
</dbReference>
<dbReference type="SUPFAM" id="SSF57850">
    <property type="entry name" value="RING/U-box"/>
    <property type="match status" value="1"/>
</dbReference>
<dbReference type="PANTHER" id="PTHR13363">
    <property type="entry name" value="RING FINGER AND SRY DOMAIN-CONTAINING"/>
    <property type="match status" value="1"/>
</dbReference>
<dbReference type="InterPro" id="IPR003877">
    <property type="entry name" value="SPRY_dom"/>
</dbReference>
<evidence type="ECO:0000313" key="9">
    <source>
        <dbReference type="Proteomes" id="UP001605036"/>
    </source>
</evidence>
<dbReference type="InterPro" id="IPR057987">
    <property type="entry name" value="TPR_RNF123/RKP"/>
</dbReference>
<dbReference type="SMART" id="SM00449">
    <property type="entry name" value="SPRY"/>
    <property type="match status" value="1"/>
</dbReference>
<dbReference type="InterPro" id="IPR001841">
    <property type="entry name" value="Znf_RING"/>
</dbReference>
<dbReference type="PANTHER" id="PTHR13363:SF5">
    <property type="entry name" value="E3 UBIQUITIN-PROTEIN LIGASE RNF123"/>
    <property type="match status" value="1"/>
</dbReference>
<proteinExistence type="predicted"/>
<feature type="region of interest" description="Disordered" evidence="5">
    <location>
        <begin position="25"/>
        <end position="48"/>
    </location>
</feature>
<dbReference type="EMBL" id="JBHFFA010000006">
    <property type="protein sequence ID" value="KAL2621798.1"/>
    <property type="molecule type" value="Genomic_DNA"/>
</dbReference>
<accession>A0ABD1Y551</accession>
<sequence length="1552" mass="172770">MAPLTLAPNQSYSKFPPVLFPSVSDDIERKTSSSKAKTLPSGKNSVSRQSVTLSSCAGAGRQCAEQRSADCESGQVRKTHNVVDDYGVERTELRPPFVRDLSSSVSVTCASSNEPTDEPTSDFDEVVCFVAPAPRALCLSLVVVCVRGIDDACHWSVKVFAESSTDWTRPKVALLVKYAIECDAENLLEIGTQRVLSMMTDGESSRGRRLKNRGSSGLAVVLDHEESGSVVTAATCMLDDCAGGLERTLAHVLDITSNGTCHPLFDTSNDETRIDPSALHLYLLSRLTSLPRSDVTSAEDPDGIFIDENSMGQGVVMMDVGSSSGNIKFDKTCLALESQTMFSSARANTCVWKGRWMFEATLGTAGIQQLGWATRSCPFTQLKGVGDAEDSYAYDGKRIRKWNVEFWEYGQLWVTGDVIGCCIDLDAGQISFYRNGTPLGVAFENVKRLEPRNGYFPAISLSHHERCELNFGAKPFKYPVKGFHPIQFPPAVDMDRNGKAVRSAGWRANYLLGCLQRLVQLGSREVAAAKAPVERLKRFTPLSENESLKVGATIMELLQPLVCADIGTESSIEDESPSVAEYVIWCSLVPFLMDTYRLEAPHDSPSLDHALDFLLPCLDKRGVEIIMEALAYGCRTSPFTFTDYPFTGSYAYLALACHLLERYDFMTRWYFSDSFEPCIEGLLTRKVPNKCDLEALMPTVWWHGSREDLCSESRMRHAASALAKAIAKVEELHWELCRTLLHFVPPSDTVVAGFTSGSSSGFLFGKFMRNLICKNSGANRNIPPPGLSDNSVLVSAYYVLLRFLSEGLEGSKCGDTGEAGKELQDKCAGFLHRAGKRTFPAGLFLKENGYCYDFARLGGTFSHLTKSLPVLTEDYADVEWEESEMDDGITVVKHGGRCKPACCLDLGFTASTHAEMKSPVEKGPVGQSSSVSERSNTINNECSTSHCDDMEEEKPSSSGRVDTLLSRRLSPVPKNERIGFKAIKDLSEAIREEELLDMLVLLYHLGLGSNFKQASYDMQHQMQLIAQLEDIDRQIRSDKVSSDCGLKKLKEDRAAIREKLIECVRRCTWYRVSLFSRWKQRGMYATCMWVVQLLLVFSKRDNLFGYVPEFYVETLVDSFHALRRSDPPFVTPASALLQHGLSPLVTFLVTHFSDSRIANPDIRDVLLQSISVLVQYKEHVAAFEKCKAARECMVGALLAAFDNRFWIPVSNILLRLCKGAGFGASKCYPHGESISSFFQQRLKEKCMSDEKLFASFLNRLFNTLNWTITEFSVVIKEMQELTDRQCQVPELQQRKCTIMFELSCNLERILEFFTQELSHAFLLGAEMNLVRLCELIIFVLNHTTSSSDAQIFDSALRHQGQSLEKVNRSMILAPIVGIVLNLSVATSSWNQVLVYDLAQVIASVDYSTSVIKDFEYLLEFNWAGAFKGDPSLRKLPELKTFVRRLKMESDLARKKAADEEMLQSDIIQDASGEDKVEICSICYACEVDTVFVPCKHKSCVRCITRHLLNNQRCFFCNAVILELGSMSDLVAAEGDFQASNTSVTDSGVLCKK</sequence>